<evidence type="ECO:0000259" key="17">
    <source>
        <dbReference type="PROSITE" id="PS50151"/>
    </source>
</evidence>
<dbReference type="Gene3D" id="4.10.860.10">
    <property type="entry name" value="UVR domain"/>
    <property type="match status" value="1"/>
</dbReference>
<dbReference type="InterPro" id="IPR001943">
    <property type="entry name" value="UVR_dom"/>
</dbReference>
<comment type="domain">
    <text evidence="13">The beta-hairpin motif is involved in DNA binding.</text>
</comment>
<dbReference type="Pfam" id="PF17757">
    <property type="entry name" value="UvrB_inter"/>
    <property type="match status" value="1"/>
</dbReference>
<dbReference type="EMBL" id="JAGWCR010000011">
    <property type="protein sequence ID" value="MBS3650913.1"/>
    <property type="molecule type" value="Genomic_DNA"/>
</dbReference>
<dbReference type="InterPro" id="IPR006935">
    <property type="entry name" value="Helicase/UvrB_N"/>
</dbReference>
<dbReference type="GO" id="GO:0003677">
    <property type="term" value="F:DNA binding"/>
    <property type="evidence" value="ECO:0007669"/>
    <property type="project" value="UniProtKB-UniRule"/>
</dbReference>
<feature type="compositionally biased region" description="Basic and acidic residues" evidence="16">
    <location>
        <begin position="950"/>
        <end position="994"/>
    </location>
</feature>
<feature type="coiled-coil region" evidence="15">
    <location>
        <begin position="843"/>
        <end position="882"/>
    </location>
</feature>
<dbReference type="NCBIfam" id="NF003673">
    <property type="entry name" value="PRK05298.1"/>
    <property type="match status" value="1"/>
</dbReference>
<evidence type="ECO:0000256" key="8">
    <source>
        <dbReference type="ARBA" id="ARBA00022881"/>
    </source>
</evidence>
<dbReference type="GO" id="GO:0006289">
    <property type="term" value="P:nucleotide-excision repair"/>
    <property type="evidence" value="ECO:0007669"/>
    <property type="project" value="UniProtKB-UniRule"/>
</dbReference>
<dbReference type="GO" id="GO:0009432">
    <property type="term" value="P:SOS response"/>
    <property type="evidence" value="ECO:0007669"/>
    <property type="project" value="UniProtKB-UniRule"/>
</dbReference>
<feature type="compositionally biased region" description="Basic residues" evidence="16">
    <location>
        <begin position="899"/>
        <end position="909"/>
    </location>
</feature>
<comment type="subunit">
    <text evidence="11 13 14">Forms a heterotetramer with UvrA during the search for lesions. Interacts with UvrC in an incision complex.</text>
</comment>
<evidence type="ECO:0000256" key="6">
    <source>
        <dbReference type="ARBA" id="ARBA00022769"/>
    </source>
</evidence>
<evidence type="ECO:0000256" key="14">
    <source>
        <dbReference type="RuleBase" id="RU003587"/>
    </source>
</evidence>
<feature type="compositionally biased region" description="Basic and acidic residues" evidence="16">
    <location>
        <begin position="63"/>
        <end position="73"/>
    </location>
</feature>
<dbReference type="PANTHER" id="PTHR24029:SF0">
    <property type="entry name" value="UVRABC SYSTEM PROTEIN B"/>
    <property type="match status" value="1"/>
</dbReference>
<dbReference type="SMART" id="SM00487">
    <property type="entry name" value="DEXDc"/>
    <property type="match status" value="1"/>
</dbReference>
<dbReference type="SUPFAM" id="SSF52540">
    <property type="entry name" value="P-loop containing nucleoside triphosphate hydrolases"/>
    <property type="match status" value="2"/>
</dbReference>
<dbReference type="InterPro" id="IPR024759">
    <property type="entry name" value="UvrB_YAD/RRR_dom"/>
</dbReference>
<keyword evidence="7 13" id="KW-0067">ATP-binding</keyword>
<keyword evidence="8 13" id="KW-0267">Excision nuclease</keyword>
<evidence type="ECO:0000256" key="12">
    <source>
        <dbReference type="ARBA" id="ARBA00029504"/>
    </source>
</evidence>
<comment type="subcellular location">
    <subcellularLocation>
        <location evidence="1 13 14">Cytoplasm</location>
    </subcellularLocation>
</comment>
<dbReference type="Pfam" id="PF00271">
    <property type="entry name" value="Helicase_C"/>
    <property type="match status" value="1"/>
</dbReference>
<keyword evidence="20" id="KW-0378">Hydrolase</keyword>
<feature type="short sequence motif" description="Beta-hairpin" evidence="13">
    <location>
        <begin position="307"/>
        <end position="330"/>
    </location>
</feature>
<organism evidence="20 21">
    <name type="scientific">Pseudaminobacter soli</name>
    <name type="common">ex Zhang et al. 2022</name>
    <dbReference type="NCBI Taxonomy" id="2831468"/>
    <lineage>
        <taxon>Bacteria</taxon>
        <taxon>Pseudomonadati</taxon>
        <taxon>Pseudomonadota</taxon>
        <taxon>Alphaproteobacteria</taxon>
        <taxon>Hyphomicrobiales</taxon>
        <taxon>Phyllobacteriaceae</taxon>
        <taxon>Pseudaminobacter</taxon>
    </lineage>
</organism>
<dbReference type="PANTHER" id="PTHR24029">
    <property type="entry name" value="UVRABC SYSTEM PROTEIN B"/>
    <property type="match status" value="1"/>
</dbReference>
<dbReference type="Pfam" id="PF12344">
    <property type="entry name" value="UvrB"/>
    <property type="match status" value="1"/>
</dbReference>
<evidence type="ECO:0000259" key="19">
    <source>
        <dbReference type="PROSITE" id="PS51194"/>
    </source>
</evidence>
<reference evidence="20" key="1">
    <citation type="submission" date="2021-04" db="EMBL/GenBank/DDBJ databases">
        <title>Pseudaminobacter soli sp. nov., isolated from paddy soil contaminated by heavy metals.</title>
        <authorList>
            <person name="Zhang K."/>
        </authorList>
    </citation>
    <scope>NUCLEOTIDE SEQUENCE</scope>
    <source>
        <strain evidence="20">19-2017</strain>
    </source>
</reference>
<dbReference type="GO" id="GO:0005737">
    <property type="term" value="C:cytoplasm"/>
    <property type="evidence" value="ECO:0007669"/>
    <property type="project" value="UniProtKB-SubCell"/>
</dbReference>
<feature type="compositionally biased region" description="Basic and acidic residues" evidence="16">
    <location>
        <begin position="910"/>
        <end position="919"/>
    </location>
</feature>
<name>A0A942I3U9_9HYPH</name>
<dbReference type="HAMAP" id="MF_00204">
    <property type="entry name" value="UvrB"/>
    <property type="match status" value="1"/>
</dbReference>
<keyword evidence="4 13" id="KW-0547">Nucleotide-binding</keyword>
<evidence type="ECO:0000256" key="3">
    <source>
        <dbReference type="ARBA" id="ARBA00022490"/>
    </source>
</evidence>
<dbReference type="CDD" id="cd17916">
    <property type="entry name" value="DEXHc_UvrB"/>
    <property type="match status" value="1"/>
</dbReference>
<dbReference type="NCBIfam" id="TIGR00631">
    <property type="entry name" value="uvrb"/>
    <property type="match status" value="1"/>
</dbReference>
<comment type="caution">
    <text evidence="20">The sequence shown here is derived from an EMBL/GenBank/DDBJ whole genome shotgun (WGS) entry which is preliminary data.</text>
</comment>
<dbReference type="GO" id="GO:0005524">
    <property type="term" value="F:ATP binding"/>
    <property type="evidence" value="ECO:0007669"/>
    <property type="project" value="UniProtKB-UniRule"/>
</dbReference>
<evidence type="ECO:0000256" key="9">
    <source>
        <dbReference type="ARBA" id="ARBA00023204"/>
    </source>
</evidence>
<dbReference type="PROSITE" id="PS51192">
    <property type="entry name" value="HELICASE_ATP_BIND_1"/>
    <property type="match status" value="1"/>
</dbReference>
<dbReference type="SUPFAM" id="SSF46600">
    <property type="entry name" value="C-terminal UvrC-binding domain of UvrB"/>
    <property type="match status" value="1"/>
</dbReference>
<dbReference type="Pfam" id="PF02151">
    <property type="entry name" value="UVR"/>
    <property type="match status" value="1"/>
</dbReference>
<evidence type="ECO:0000256" key="5">
    <source>
        <dbReference type="ARBA" id="ARBA00022763"/>
    </source>
</evidence>
<keyword evidence="6 13" id="KW-0228">DNA excision</keyword>
<dbReference type="InterPro" id="IPR041471">
    <property type="entry name" value="UvrB_inter"/>
</dbReference>
<evidence type="ECO:0000256" key="2">
    <source>
        <dbReference type="ARBA" id="ARBA00008533"/>
    </source>
</evidence>
<evidence type="ECO:0000313" key="21">
    <source>
        <dbReference type="Proteomes" id="UP000680348"/>
    </source>
</evidence>
<keyword evidence="15" id="KW-0175">Coiled coil</keyword>
<evidence type="ECO:0000256" key="7">
    <source>
        <dbReference type="ARBA" id="ARBA00022840"/>
    </source>
</evidence>
<evidence type="ECO:0000313" key="20">
    <source>
        <dbReference type="EMBL" id="MBS3650913.1"/>
    </source>
</evidence>
<dbReference type="PROSITE" id="PS50151">
    <property type="entry name" value="UVR"/>
    <property type="match status" value="1"/>
</dbReference>
<feature type="compositionally biased region" description="Basic residues" evidence="16">
    <location>
        <begin position="1013"/>
        <end position="1025"/>
    </location>
</feature>
<evidence type="ECO:0000256" key="15">
    <source>
        <dbReference type="SAM" id="Coils"/>
    </source>
</evidence>
<gene>
    <name evidence="13 20" type="primary">uvrB</name>
    <name evidence="20" type="ORF">KEU06_20070</name>
</gene>
<feature type="domain" description="Helicase C-terminal" evidence="19">
    <location>
        <begin position="646"/>
        <end position="812"/>
    </location>
</feature>
<dbReference type="InterPro" id="IPR027417">
    <property type="entry name" value="P-loop_NTPase"/>
</dbReference>
<feature type="region of interest" description="Disordered" evidence="16">
    <location>
        <begin position="1"/>
        <end position="152"/>
    </location>
</feature>
<dbReference type="SMART" id="SM00490">
    <property type="entry name" value="HELICc"/>
    <property type="match status" value="1"/>
</dbReference>
<proteinExistence type="inferred from homology"/>
<evidence type="ECO:0000256" key="10">
    <source>
        <dbReference type="ARBA" id="ARBA00023236"/>
    </source>
</evidence>
<dbReference type="GO" id="GO:0009380">
    <property type="term" value="C:excinuclease repair complex"/>
    <property type="evidence" value="ECO:0007669"/>
    <property type="project" value="InterPro"/>
</dbReference>
<feature type="binding site" evidence="13">
    <location>
        <begin position="254"/>
        <end position="261"/>
    </location>
    <ligand>
        <name>ATP</name>
        <dbReference type="ChEBI" id="CHEBI:30616"/>
    </ligand>
</feature>
<dbReference type="InterPro" id="IPR014001">
    <property type="entry name" value="Helicase_ATP-bd"/>
</dbReference>
<keyword evidence="3 13" id="KW-0963">Cytoplasm</keyword>
<keyword evidence="10 13" id="KW-0742">SOS response</keyword>
<dbReference type="GO" id="GO:0016887">
    <property type="term" value="F:ATP hydrolysis activity"/>
    <property type="evidence" value="ECO:0007669"/>
    <property type="project" value="InterPro"/>
</dbReference>
<dbReference type="InterPro" id="IPR036876">
    <property type="entry name" value="UVR_dom_sf"/>
</dbReference>
<feature type="coiled-coil region" evidence="15">
    <location>
        <begin position="472"/>
        <end position="506"/>
    </location>
</feature>
<feature type="domain" description="UVR" evidence="17">
    <location>
        <begin position="840"/>
        <end position="875"/>
    </location>
</feature>
<feature type="compositionally biased region" description="Basic and acidic residues" evidence="16">
    <location>
        <begin position="121"/>
        <end position="130"/>
    </location>
</feature>
<evidence type="ECO:0000259" key="18">
    <source>
        <dbReference type="PROSITE" id="PS51192"/>
    </source>
</evidence>
<keyword evidence="21" id="KW-1185">Reference proteome</keyword>
<dbReference type="Gene3D" id="3.40.50.300">
    <property type="entry name" value="P-loop containing nucleotide triphosphate hydrolases"/>
    <property type="match status" value="3"/>
</dbReference>
<accession>A0A942I3U9</accession>
<dbReference type="RefSeq" id="WP_188256469.1">
    <property type="nucleotide sequence ID" value="NZ_JABVCF010000011.1"/>
</dbReference>
<comment type="similarity">
    <text evidence="2 13 14">Belongs to the UvrB family.</text>
</comment>
<dbReference type="Proteomes" id="UP000680348">
    <property type="component" value="Unassembled WGS sequence"/>
</dbReference>
<feature type="domain" description="Helicase ATP-binding" evidence="18">
    <location>
        <begin position="241"/>
        <end position="396"/>
    </location>
</feature>
<protein>
    <recommendedName>
        <fullName evidence="12 13">UvrABC system protein B</fullName>
        <shortName evidence="13">Protein UvrB</shortName>
    </recommendedName>
    <alternativeName>
        <fullName evidence="13">Excinuclease ABC subunit B</fullName>
    </alternativeName>
</protein>
<dbReference type="CDD" id="cd18790">
    <property type="entry name" value="SF2_C_UvrB"/>
    <property type="match status" value="1"/>
</dbReference>
<dbReference type="AlphaFoldDB" id="A0A942I3U9"/>
<comment type="function">
    <text evidence="13">The UvrABC repair system catalyzes the recognition and processing of DNA lesions. A damage recognition complex composed of 2 UvrA and 2 UvrB subunits scans DNA for abnormalities. Upon binding of the UvrA(2)B(2) complex to a putative damaged site, the DNA wraps around one UvrB monomer. DNA wrap is dependent on ATP binding by UvrB and probably causes local melting of the DNA helix, facilitating insertion of UvrB beta-hairpin between the DNA strands. Then UvrB probes one DNA strand for the presence of a lesion. If a lesion is found the UvrA subunits dissociate and the UvrB-DNA preincision complex is formed. This complex is subsequently bound by UvrC and the second UvrB is released. If no lesion is found, the DNA wraps around the other UvrB subunit that will check the other stand for damage.</text>
</comment>
<dbReference type="GO" id="GO:0009381">
    <property type="term" value="F:excinuclease ABC activity"/>
    <property type="evidence" value="ECO:0007669"/>
    <property type="project" value="UniProtKB-UniRule"/>
</dbReference>
<evidence type="ECO:0000256" key="11">
    <source>
        <dbReference type="ARBA" id="ARBA00026033"/>
    </source>
</evidence>
<evidence type="ECO:0000256" key="1">
    <source>
        <dbReference type="ARBA" id="ARBA00004496"/>
    </source>
</evidence>
<keyword evidence="5 13" id="KW-0227">DNA damage</keyword>
<evidence type="ECO:0000256" key="16">
    <source>
        <dbReference type="SAM" id="MobiDB-lite"/>
    </source>
</evidence>
<dbReference type="Pfam" id="PF04851">
    <property type="entry name" value="ResIII"/>
    <property type="match status" value="1"/>
</dbReference>
<evidence type="ECO:0000256" key="4">
    <source>
        <dbReference type="ARBA" id="ARBA00022741"/>
    </source>
</evidence>
<dbReference type="InterPro" id="IPR004807">
    <property type="entry name" value="UvrB"/>
</dbReference>
<feature type="region of interest" description="Disordered" evidence="16">
    <location>
        <begin position="883"/>
        <end position="1025"/>
    </location>
</feature>
<sequence length="1025" mass="113543">MAKSPHKSAPASKDGGYRKRGSPLTDYLDASEPLDPGGFEEAPQAQLTGAPLTGSVSDWAEQIAREAEQDGRAQRPISPLDGEMPPKAAEGVAQGSALRKGRSSTADKTPPGHSAATLPSKGREPKKIPDRSSAPTKTARGTSMGGAASARERAAAGLNPVPGLDISLEDAEALPKSGVTATVEALSKLIESGNPLHKNGQIWTPHRPARPEKSEGGILIQMESDFQPAGDQPTAIRDLVEGVNSAERTQVLLGVTGSGKTFTMGKVIEETQRPALILAPNKTLAAQLYAEFKKFFPNNAVEYFVSYYDYYQPEAYVPRTDTYVEKESSINEQIDRMRHSATRSLLERDDVIIVASVSCIYGIGSVETYTAMTFQMTVGDRIDQRQLLADLVAQQYKRQDINFVRGSFRVRGDTIELFPAHLEDRAWRISLFGDEIESITEFDPLTGQKTGDLKSVKIYANSHYVTPRPTLNQAIKSIKEELKFRLEELEKAGRLLEAQRLEQRTRFDLEMLEATGSCAGIENYSRYLTGRAPGDPPPTLFEYVPDNALIFIDESHVTVPQIGGMYRGDFRRKATLAEYGFRLPSCMDNRPLRFEEWDAMRPLTVAVSATPGGWEMEQSGGVFAEQVIRPTGLIDPPVEVRPAKTQVDDVLGEIRETTRKGYRTLVTVLTKRMAEDLTEYLHEQGVRVRYMHSDIDTLERIEILRDLRLGAFDVLVGINLLREGLDIPECGFVAILDADKEGFLRSETSLIQTIGRAARNVDGKVILYADQITGSMERAMAETNRRREKQLEYNAANGITPESVKSRIADILDSVYERDHVRPDISGFAESGALVGSNLQAHLAHLEKEMRNAAADLDFERAARLRDEIKRLREKELEIADDPLAREAEGLSPVTGREKGKHNKGRERHRTVDDGDRKSLFTKPSLDDMGPGTDMPTPAGAVSRSLFKKQSHDEAHGSDFGIPDDHRPSLFRKNTLDEMTVRRTEKPMEGEKPVKRGKIGIGSFEDPVDERQAKRRPGKTGRPGR</sequence>
<dbReference type="InterPro" id="IPR001650">
    <property type="entry name" value="Helicase_C-like"/>
</dbReference>
<evidence type="ECO:0000256" key="13">
    <source>
        <dbReference type="HAMAP-Rule" id="MF_00204"/>
    </source>
</evidence>
<dbReference type="PROSITE" id="PS51194">
    <property type="entry name" value="HELICASE_CTER"/>
    <property type="match status" value="1"/>
</dbReference>
<keyword evidence="9 13" id="KW-0234">DNA repair</keyword>